<evidence type="ECO:0000256" key="7">
    <source>
        <dbReference type="ARBA" id="ARBA00022692"/>
    </source>
</evidence>
<dbReference type="Pfam" id="PF05730">
    <property type="entry name" value="CFEM"/>
    <property type="match status" value="1"/>
</dbReference>
<feature type="disulfide bond" evidence="14">
    <location>
        <begin position="97"/>
        <end position="137"/>
    </location>
</feature>
<evidence type="ECO:0000256" key="3">
    <source>
        <dbReference type="ARBA" id="ARBA00004613"/>
    </source>
</evidence>
<evidence type="ECO:0000256" key="4">
    <source>
        <dbReference type="ARBA" id="ARBA00010031"/>
    </source>
</evidence>
<organism evidence="18 19">
    <name type="scientific">Hyaloscypha variabilis (strain UAMH 11265 / GT02V1 / F)</name>
    <name type="common">Meliniomyces variabilis</name>
    <dbReference type="NCBI Taxonomy" id="1149755"/>
    <lineage>
        <taxon>Eukaryota</taxon>
        <taxon>Fungi</taxon>
        <taxon>Dikarya</taxon>
        <taxon>Ascomycota</taxon>
        <taxon>Pezizomycotina</taxon>
        <taxon>Leotiomycetes</taxon>
        <taxon>Helotiales</taxon>
        <taxon>Hyaloscyphaceae</taxon>
        <taxon>Hyaloscypha</taxon>
        <taxon>Hyaloscypha variabilis</taxon>
    </lineage>
</organism>
<evidence type="ECO:0000256" key="10">
    <source>
        <dbReference type="ARBA" id="ARBA00023136"/>
    </source>
</evidence>
<keyword evidence="6" id="KW-0325">Glycoprotein</keyword>
<dbReference type="InterPro" id="IPR052337">
    <property type="entry name" value="SAT4-like"/>
</dbReference>
<dbReference type="GO" id="GO:0046872">
    <property type="term" value="F:metal ion binding"/>
    <property type="evidence" value="ECO:0007669"/>
    <property type="project" value="UniProtKB-UniRule"/>
</dbReference>
<evidence type="ECO:0000256" key="2">
    <source>
        <dbReference type="ARBA" id="ARBA00004589"/>
    </source>
</evidence>
<evidence type="ECO:0000256" key="9">
    <source>
        <dbReference type="ARBA" id="ARBA00022989"/>
    </source>
</evidence>
<evidence type="ECO:0000256" key="6">
    <source>
        <dbReference type="ARBA" id="ARBA00022622"/>
    </source>
</evidence>
<feature type="domain" description="CFEM" evidence="17">
    <location>
        <begin position="69"/>
        <end position="180"/>
    </location>
</feature>
<evidence type="ECO:0000256" key="12">
    <source>
        <dbReference type="ARBA" id="ARBA00023288"/>
    </source>
</evidence>
<evidence type="ECO:0000313" key="18">
    <source>
        <dbReference type="EMBL" id="PMD31940.1"/>
    </source>
</evidence>
<evidence type="ECO:0000256" key="1">
    <source>
        <dbReference type="ARBA" id="ARBA00004141"/>
    </source>
</evidence>
<keyword evidence="7 16" id="KW-0812">Transmembrane</keyword>
<keyword evidence="19" id="KW-1185">Reference proteome</keyword>
<reference evidence="18 19" key="1">
    <citation type="submission" date="2016-04" db="EMBL/GenBank/DDBJ databases">
        <title>A degradative enzymes factory behind the ericoid mycorrhizal symbiosis.</title>
        <authorList>
            <consortium name="DOE Joint Genome Institute"/>
            <person name="Martino E."/>
            <person name="Morin E."/>
            <person name="Grelet G."/>
            <person name="Kuo A."/>
            <person name="Kohler A."/>
            <person name="Daghino S."/>
            <person name="Barry K."/>
            <person name="Choi C."/>
            <person name="Cichocki N."/>
            <person name="Clum A."/>
            <person name="Copeland A."/>
            <person name="Hainaut M."/>
            <person name="Haridas S."/>
            <person name="Labutti K."/>
            <person name="Lindquist E."/>
            <person name="Lipzen A."/>
            <person name="Khouja H.-R."/>
            <person name="Murat C."/>
            <person name="Ohm R."/>
            <person name="Olson A."/>
            <person name="Spatafora J."/>
            <person name="Veneault-Fourrey C."/>
            <person name="Henrissat B."/>
            <person name="Grigoriev I."/>
            <person name="Martin F."/>
            <person name="Perotto S."/>
        </authorList>
    </citation>
    <scope>NUCLEOTIDE SEQUENCE [LARGE SCALE GENOMIC DNA]</scope>
    <source>
        <strain evidence="18 19">F</strain>
    </source>
</reference>
<feature type="transmembrane region" description="Helical" evidence="16">
    <location>
        <begin position="247"/>
        <end position="268"/>
    </location>
</feature>
<feature type="transmembrane region" description="Helical" evidence="16">
    <location>
        <begin position="166"/>
        <end position="186"/>
    </location>
</feature>
<feature type="disulfide bond" evidence="14">
    <location>
        <begin position="111"/>
        <end position="118"/>
    </location>
</feature>
<evidence type="ECO:0000256" key="13">
    <source>
        <dbReference type="ARBA" id="ARBA00038359"/>
    </source>
</evidence>
<dbReference type="InterPro" id="IPR049326">
    <property type="entry name" value="Rhodopsin_dom_fungi"/>
</dbReference>
<dbReference type="Pfam" id="PF20684">
    <property type="entry name" value="Fung_rhodopsin"/>
    <property type="match status" value="1"/>
</dbReference>
<evidence type="ECO:0000313" key="19">
    <source>
        <dbReference type="Proteomes" id="UP000235786"/>
    </source>
</evidence>
<comment type="subcellular location">
    <subcellularLocation>
        <location evidence="2">Membrane</location>
        <topology evidence="2">Lipid-anchor</topology>
        <topology evidence="2">GPI-anchor</topology>
    </subcellularLocation>
    <subcellularLocation>
        <location evidence="1">Membrane</location>
        <topology evidence="1">Multi-pass membrane protein</topology>
    </subcellularLocation>
    <subcellularLocation>
        <location evidence="3">Secreted</location>
    </subcellularLocation>
</comment>
<dbReference type="GO" id="GO:0005576">
    <property type="term" value="C:extracellular region"/>
    <property type="evidence" value="ECO:0007669"/>
    <property type="project" value="UniProtKB-SubCell"/>
</dbReference>
<comment type="similarity">
    <text evidence="4">Belongs to the RBT5 family.</text>
</comment>
<feature type="disulfide bond" evidence="14">
    <location>
        <begin position="120"/>
        <end position="153"/>
    </location>
</feature>
<feature type="transmembrane region" description="Helical" evidence="16">
    <location>
        <begin position="320"/>
        <end position="345"/>
    </location>
</feature>
<feature type="transmembrane region" description="Helical" evidence="16">
    <location>
        <begin position="198"/>
        <end position="218"/>
    </location>
</feature>
<evidence type="ECO:0000256" key="14">
    <source>
        <dbReference type="PROSITE-ProRule" id="PRU01356"/>
    </source>
</evidence>
<evidence type="ECO:0000256" key="11">
    <source>
        <dbReference type="ARBA" id="ARBA00023157"/>
    </source>
</evidence>
<evidence type="ECO:0000259" key="17">
    <source>
        <dbReference type="PROSITE" id="PS52012"/>
    </source>
</evidence>
<sequence length="698" mass="77996">MRQLPKLHPPQICPMCATALVWSGLQEFITGSHHLIRIHKSHNSILSFASRDDTTSLEHCGPFIDIMMLSRPLVAAWLLFSAFTTAQNLTLADVPSCPLSCVVESVSASTCSAFDTRCICTNNQIYRTTAACVRQNCSVVDSLKLARYQAQACDRPMESQQGRVRGWLIAQLAAVFLTTALRLWSCWKVKGGLYAEDYLIIVVCCICAYMSSLLFLMIDKGFAQHVYQIKSDSAIAEIYFYFWMDELSYTVIINLIKISLLCLFLRIFPNRKFRIICSAMIVFLAGVAVMWALLLTFQCQPVSTNWNINIPHSKCHNVQIYAYIGAASSMCEDIIIMILPIPFLLQLQVSTRKKMGVLFIFSLGIFVVIISAIRIRSIYLFGISGDPTWDNVDLTIWTAFEVAVAVICCNLPSIAGLVTHYRRIYFPAHDIHINDSARPLKWTGTSDNSGLASPRYPLSPRFPPEKGDINRGLRSIDEDTFTTSDENWMGTGTMSQTSQPSSIRNSNLELGKANESRDLSWNVGRDSLTPQDQSMSPIQRIRASLRVGRRSAGWPIQDCTDQHSIVSTNSLTSAPNHYRSSHLNTSLPTTITIHPATQTPTILPSPLQPIQISPHGSPYPSPPSPNSIEEGQPWPLPLRPPPFHVRRQNWDINGTSPNSKRVFSPPSPIVISPRLQLWTTDMELASIRTNEDSRAGMI</sequence>
<feature type="transmembrane region" description="Helical" evidence="16">
    <location>
        <begin position="357"/>
        <end position="375"/>
    </location>
</feature>
<dbReference type="Proteomes" id="UP000235786">
    <property type="component" value="Unassembled WGS sequence"/>
</dbReference>
<feature type="transmembrane region" description="Helical" evidence="16">
    <location>
        <begin position="275"/>
        <end position="297"/>
    </location>
</feature>
<feature type="disulfide bond" evidence="14">
    <location>
        <begin position="101"/>
        <end position="132"/>
    </location>
</feature>
<comment type="similarity">
    <text evidence="13">Belongs to the SAT4 family.</text>
</comment>
<protein>
    <recommendedName>
        <fullName evidence="17">CFEM domain-containing protein</fullName>
    </recommendedName>
</protein>
<dbReference type="PROSITE" id="PS52012">
    <property type="entry name" value="CFEM"/>
    <property type="match status" value="1"/>
</dbReference>
<dbReference type="SMART" id="SM00747">
    <property type="entry name" value="CFEM"/>
    <property type="match status" value="1"/>
</dbReference>
<feature type="region of interest" description="Disordered" evidence="15">
    <location>
        <begin position="606"/>
        <end position="633"/>
    </location>
</feature>
<keyword evidence="14" id="KW-0349">Heme</keyword>
<feature type="transmembrane region" description="Helical" evidence="16">
    <location>
        <begin position="395"/>
        <end position="418"/>
    </location>
</feature>
<proteinExistence type="inferred from homology"/>
<dbReference type="EMBL" id="KZ613960">
    <property type="protein sequence ID" value="PMD31940.1"/>
    <property type="molecule type" value="Genomic_DNA"/>
</dbReference>
<dbReference type="PANTHER" id="PTHR33048:SF47">
    <property type="entry name" value="INTEGRAL MEMBRANE PROTEIN-RELATED"/>
    <property type="match status" value="1"/>
</dbReference>
<keyword evidence="14" id="KW-0408">Iron</keyword>
<keyword evidence="11 14" id="KW-1015">Disulfide bond</keyword>
<dbReference type="OrthoDB" id="10017208at2759"/>
<evidence type="ECO:0000256" key="15">
    <source>
        <dbReference type="SAM" id="MobiDB-lite"/>
    </source>
</evidence>
<keyword evidence="14" id="KW-0479">Metal-binding</keyword>
<feature type="region of interest" description="Disordered" evidence="15">
    <location>
        <begin position="481"/>
        <end position="504"/>
    </location>
</feature>
<evidence type="ECO:0000256" key="16">
    <source>
        <dbReference type="SAM" id="Phobius"/>
    </source>
</evidence>
<keyword evidence="10 16" id="KW-0472">Membrane</keyword>
<keyword evidence="8" id="KW-0732">Signal</keyword>
<dbReference type="PANTHER" id="PTHR33048">
    <property type="entry name" value="PTH11-LIKE INTEGRAL MEMBRANE PROTEIN (AFU_ORTHOLOGUE AFUA_5G11245)"/>
    <property type="match status" value="1"/>
</dbReference>
<keyword evidence="6" id="KW-0336">GPI-anchor</keyword>
<keyword evidence="12" id="KW-0449">Lipoprotein</keyword>
<dbReference type="AlphaFoldDB" id="A0A2J6R097"/>
<accession>A0A2J6R097</accession>
<name>A0A2J6R097_HYAVF</name>
<feature type="binding site" description="axial binding residue" evidence="14">
    <location>
        <position position="115"/>
    </location>
    <ligand>
        <name>heme</name>
        <dbReference type="ChEBI" id="CHEBI:30413"/>
    </ligand>
    <ligandPart>
        <name>Fe</name>
        <dbReference type="ChEBI" id="CHEBI:18248"/>
    </ligandPart>
</feature>
<evidence type="ECO:0000256" key="5">
    <source>
        <dbReference type="ARBA" id="ARBA00022525"/>
    </source>
</evidence>
<dbReference type="GO" id="GO:0098552">
    <property type="term" value="C:side of membrane"/>
    <property type="evidence" value="ECO:0007669"/>
    <property type="project" value="UniProtKB-KW"/>
</dbReference>
<keyword evidence="9 16" id="KW-1133">Transmembrane helix</keyword>
<evidence type="ECO:0000256" key="8">
    <source>
        <dbReference type="ARBA" id="ARBA00022729"/>
    </source>
</evidence>
<keyword evidence="5" id="KW-0964">Secreted</keyword>
<dbReference type="InterPro" id="IPR008427">
    <property type="entry name" value="Extracellular_membr_CFEM_dom"/>
</dbReference>
<gene>
    <name evidence="18" type="ORF">L207DRAFT_182316</name>
</gene>